<accession>A0A6C0HAG7</accession>
<organism evidence="2">
    <name type="scientific">viral metagenome</name>
    <dbReference type="NCBI Taxonomy" id="1070528"/>
    <lineage>
        <taxon>unclassified sequences</taxon>
        <taxon>metagenomes</taxon>
        <taxon>organismal metagenomes</taxon>
    </lineage>
</organism>
<sequence>MDPSNNRKTMNLIIKKYPHKVKDDTNKSFDVTFEIANNTVSPFQSVDYFINGIYETVGVMGDVNSNGKNQIFKYDKTPIPIDKLTTIIDSSSVSLQPVPGARRVMSDVDKDDVTLSHKPTTTDTAPTTESGKAATNGSMNWLKNIGKWVDLSRIQVSDFNLFGKSNNNGPTSSAVSASNGISKTNNMIKNFTSIVPSTTGITIPQPIGITKDYSLSDVLANSITNALKSKKKGGKGKNNRKTKKNPKK</sequence>
<evidence type="ECO:0000256" key="1">
    <source>
        <dbReference type="SAM" id="MobiDB-lite"/>
    </source>
</evidence>
<feature type="region of interest" description="Disordered" evidence="1">
    <location>
        <begin position="113"/>
        <end position="134"/>
    </location>
</feature>
<feature type="region of interest" description="Disordered" evidence="1">
    <location>
        <begin position="226"/>
        <end position="248"/>
    </location>
</feature>
<protein>
    <submittedName>
        <fullName evidence="2">Uncharacterized protein</fullName>
    </submittedName>
</protein>
<feature type="compositionally biased region" description="Basic residues" evidence="1">
    <location>
        <begin position="228"/>
        <end position="248"/>
    </location>
</feature>
<dbReference type="EMBL" id="MN739920">
    <property type="protein sequence ID" value="QHT77578.1"/>
    <property type="molecule type" value="Genomic_DNA"/>
</dbReference>
<proteinExistence type="predicted"/>
<reference evidence="2" key="1">
    <citation type="journal article" date="2020" name="Nature">
        <title>Giant virus diversity and host interactions through global metagenomics.</title>
        <authorList>
            <person name="Schulz F."/>
            <person name="Roux S."/>
            <person name="Paez-Espino D."/>
            <person name="Jungbluth S."/>
            <person name="Walsh D.A."/>
            <person name="Denef V.J."/>
            <person name="McMahon K.D."/>
            <person name="Konstantinidis K.T."/>
            <person name="Eloe-Fadrosh E.A."/>
            <person name="Kyrpides N.C."/>
            <person name="Woyke T."/>
        </authorList>
    </citation>
    <scope>NUCLEOTIDE SEQUENCE</scope>
    <source>
        <strain evidence="2">GVMAG-M-3300023179-90</strain>
    </source>
</reference>
<feature type="compositionally biased region" description="Low complexity" evidence="1">
    <location>
        <begin position="119"/>
        <end position="128"/>
    </location>
</feature>
<evidence type="ECO:0000313" key="2">
    <source>
        <dbReference type="EMBL" id="QHT77578.1"/>
    </source>
</evidence>
<dbReference type="AlphaFoldDB" id="A0A6C0HAG7"/>
<name>A0A6C0HAG7_9ZZZZ</name>